<dbReference type="VEuPathDB" id="FungiDB:PPTG_10706"/>
<proteinExistence type="predicted"/>
<dbReference type="EMBL" id="KI678150">
    <property type="protein sequence ID" value="ETM00119.1"/>
    <property type="molecule type" value="Genomic_DNA"/>
</dbReference>
<evidence type="ECO:0000313" key="1">
    <source>
        <dbReference type="EMBL" id="ETM00119.1"/>
    </source>
</evidence>
<accession>W2LRM6</accession>
<organism evidence="1">
    <name type="scientific">Phytophthora nicotianae</name>
    <name type="common">Potato buckeye rot agent</name>
    <name type="synonym">Phytophthora parasitica</name>
    <dbReference type="NCBI Taxonomy" id="4792"/>
    <lineage>
        <taxon>Eukaryota</taxon>
        <taxon>Sar</taxon>
        <taxon>Stramenopiles</taxon>
        <taxon>Oomycota</taxon>
        <taxon>Peronosporomycetes</taxon>
        <taxon>Peronosporales</taxon>
        <taxon>Peronosporaceae</taxon>
        <taxon>Phytophthora</taxon>
    </lineage>
</organism>
<dbReference type="VEuPathDB" id="FungiDB:PPTG_07915"/>
<name>W2LRM6_PHYNI</name>
<sequence length="543" mass="58044">MSTASDISAFEHSVEPAPAEALFRDKKWTYIQDSTSNTGQYAGQIQFNLSTISSQAAFVNWQEAFIELPIKLQILNGGSGTLTTAAAASYDQLIPKAGAGNLLTPFNLFTLDEYEQFANDAPQALDNVAATDFMTSTSNVGEFGLANTVVNKGARDRAAFATVDQSAGKLASTVLGSTANLQAVSKPQVYATPAGAIAVNGPIYVAHYLACVKLADICDYFKKCPMQKNTRGFIYVNYNSSTTQITTTNAGGVLTPAKITSIYNNMNFGNTCPILYNLNSANGNASYAAANGTGLSLPASICTLNITADANGTPTQGTNITPSQAFSRLLVPTYSPNPSADNALIQKKTFRYFERVTNKFTVLPNQSFTWTVSNGIANPKKLILQPIITNPVSNTANSTNAAYADVINPFRSPLSTIPATTSPFAALKNLQVTVGNIPIWNNPVSFGYDLFVQEMSKSGVDGGLDDVTTAGLLNQRLWESLYRFVAVDIGRRLPSEDGAQKSIVISGTSNCDYALTIYYHVWREVVANVDTAMGTVSQGAVQH</sequence>
<gene>
    <name evidence="1" type="ORF">L917_03128</name>
</gene>
<dbReference type="Proteomes" id="UP000054423">
    <property type="component" value="Unassembled WGS sequence"/>
</dbReference>
<protein>
    <submittedName>
        <fullName evidence="1">Uncharacterized protein</fullName>
    </submittedName>
</protein>
<dbReference type="OrthoDB" id="111292at2759"/>
<dbReference type="AlphaFoldDB" id="W2LRM6"/>
<reference evidence="1" key="1">
    <citation type="submission" date="2013-11" db="EMBL/GenBank/DDBJ databases">
        <title>The Genome Sequence of Phytophthora parasitica CHvinca01.</title>
        <authorList>
            <consortium name="The Broad Institute Genomics Platform"/>
            <person name="Russ C."/>
            <person name="Tyler B."/>
            <person name="Panabieres F."/>
            <person name="Shan W."/>
            <person name="Tripathy S."/>
            <person name="Grunwald N."/>
            <person name="Machado M."/>
            <person name="Johnson C.S."/>
            <person name="Arredondo F."/>
            <person name="Hong C."/>
            <person name="Coffey M."/>
            <person name="Young S.K."/>
            <person name="Zeng Q."/>
            <person name="Gargeya S."/>
            <person name="Fitzgerald M."/>
            <person name="Abouelleil A."/>
            <person name="Alvarado L."/>
            <person name="Chapman S.B."/>
            <person name="Gainer-Dewar J."/>
            <person name="Goldberg J."/>
            <person name="Griggs A."/>
            <person name="Gujja S."/>
            <person name="Hansen M."/>
            <person name="Howarth C."/>
            <person name="Imamovic A."/>
            <person name="Ireland A."/>
            <person name="Larimer J."/>
            <person name="McCowan C."/>
            <person name="Murphy C."/>
            <person name="Pearson M."/>
            <person name="Poon T.W."/>
            <person name="Priest M."/>
            <person name="Roberts A."/>
            <person name="Saif S."/>
            <person name="Shea T."/>
            <person name="Sykes S."/>
            <person name="Wortman J."/>
            <person name="Nusbaum C."/>
            <person name="Birren B."/>
        </authorList>
    </citation>
    <scope>NUCLEOTIDE SEQUENCE [LARGE SCALE GENOMIC DNA]</scope>
    <source>
        <strain evidence="1">CHvinca01</strain>
    </source>
</reference>